<keyword evidence="4 6" id="KW-1133">Transmembrane helix</keyword>
<dbReference type="EMBL" id="UHDS01000001">
    <property type="protein sequence ID" value="SUM53985.1"/>
    <property type="molecule type" value="Genomic_DNA"/>
</dbReference>
<proteinExistence type="predicted"/>
<accession>A0A380GK73</accession>
<dbReference type="PANTHER" id="PTHR23537:SF1">
    <property type="entry name" value="SUGAR TRANSPORTER"/>
    <property type="match status" value="1"/>
</dbReference>
<dbReference type="GO" id="GO:0022857">
    <property type="term" value="F:transmembrane transporter activity"/>
    <property type="evidence" value="ECO:0007669"/>
    <property type="project" value="InterPro"/>
</dbReference>
<name>A0A380GK73_9STAP</name>
<feature type="transmembrane region" description="Helical" evidence="6">
    <location>
        <begin position="286"/>
        <end position="304"/>
    </location>
</feature>
<evidence type="ECO:0000256" key="1">
    <source>
        <dbReference type="ARBA" id="ARBA00004651"/>
    </source>
</evidence>
<feature type="transmembrane region" description="Helical" evidence="6">
    <location>
        <begin position="310"/>
        <end position="330"/>
    </location>
</feature>
<evidence type="ECO:0000313" key="8">
    <source>
        <dbReference type="EMBL" id="SUM53985.1"/>
    </source>
</evidence>
<dbReference type="PANTHER" id="PTHR23537">
    <property type="match status" value="1"/>
</dbReference>
<feature type="transmembrane region" description="Helical" evidence="6">
    <location>
        <begin position="146"/>
        <end position="166"/>
    </location>
</feature>
<feature type="transmembrane region" description="Helical" evidence="6">
    <location>
        <begin position="220"/>
        <end position="246"/>
    </location>
</feature>
<feature type="transmembrane region" description="Helical" evidence="6">
    <location>
        <begin position="57"/>
        <end position="80"/>
    </location>
</feature>
<dbReference type="Pfam" id="PF06779">
    <property type="entry name" value="MFS_4"/>
    <property type="match status" value="1"/>
</dbReference>
<dbReference type="SUPFAM" id="SSF103473">
    <property type="entry name" value="MFS general substrate transporter"/>
    <property type="match status" value="1"/>
</dbReference>
<dbReference type="InterPro" id="IPR036259">
    <property type="entry name" value="MFS_trans_sf"/>
</dbReference>
<dbReference type="AlphaFoldDB" id="A0A380GK73"/>
<dbReference type="Proteomes" id="UP000254412">
    <property type="component" value="Unassembled WGS sequence"/>
</dbReference>
<feature type="transmembrane region" description="Helical" evidence="6">
    <location>
        <begin position="87"/>
        <end position="107"/>
    </location>
</feature>
<evidence type="ECO:0000256" key="5">
    <source>
        <dbReference type="ARBA" id="ARBA00023136"/>
    </source>
</evidence>
<evidence type="ECO:0000256" key="3">
    <source>
        <dbReference type="ARBA" id="ARBA00022692"/>
    </source>
</evidence>
<feature type="transmembrane region" description="Helical" evidence="6">
    <location>
        <begin position="342"/>
        <end position="368"/>
    </location>
</feature>
<dbReference type="Gene3D" id="1.20.1250.20">
    <property type="entry name" value="MFS general substrate transporter like domains"/>
    <property type="match status" value="1"/>
</dbReference>
<reference evidence="8 9" key="1">
    <citation type="submission" date="2018-06" db="EMBL/GenBank/DDBJ databases">
        <authorList>
            <consortium name="Pathogen Informatics"/>
            <person name="Doyle S."/>
        </authorList>
    </citation>
    <scope>NUCLEOTIDE SEQUENCE [LARGE SCALE GENOMIC DNA]</scope>
    <source>
        <strain evidence="8 9">NCTC13834</strain>
    </source>
</reference>
<organism evidence="8 9">
    <name type="scientific">Staphylococcus nepalensis</name>
    <dbReference type="NCBI Taxonomy" id="214473"/>
    <lineage>
        <taxon>Bacteria</taxon>
        <taxon>Bacillati</taxon>
        <taxon>Bacillota</taxon>
        <taxon>Bacilli</taxon>
        <taxon>Bacillales</taxon>
        <taxon>Staphylococcaceae</taxon>
        <taxon>Staphylococcus</taxon>
    </lineage>
</organism>
<dbReference type="GO" id="GO:0005886">
    <property type="term" value="C:plasma membrane"/>
    <property type="evidence" value="ECO:0007669"/>
    <property type="project" value="UniProtKB-SubCell"/>
</dbReference>
<dbReference type="InterPro" id="IPR020846">
    <property type="entry name" value="MFS_dom"/>
</dbReference>
<evidence type="ECO:0000259" key="7">
    <source>
        <dbReference type="PROSITE" id="PS50850"/>
    </source>
</evidence>
<dbReference type="InterPro" id="IPR010645">
    <property type="entry name" value="MFS_4"/>
</dbReference>
<sequence length="402" mass="44065">MDSLQSKGVEKMQHAYRQLLLGMICLFIVMAIGRFAYTPILPFMQQTRGLDDRSAGLLATINYLGYLIGAIVPIWIVMFSKVTDLKIYLFINIISTLMMGLSDNFLLWCIVRLVSGITSGTVFVLASNVTLEALRIAKKDGISGLLYSGVGLGIFTSSIFIFLFTTASTWKLTWISLGIFSLMIGIFVIFGMRENHNIENKNFKSKNIEYTETIKVKKKFIWGFSIAYFCEGAGYIITGTFLVAIVKSIPGLADYAALSWMFVGLGAVPSTILWSMMANKVGHAKAIYFAFVLQIIAVILPVFSGHVVSLIISSLFFGATFLGLTTLFMSKAQTLMFQGNHKVNLVALLTMIYSLGQMIAPALSGILIGESGDYNASLIFAAFILCVGLLSSIYSYQGNNGS</sequence>
<evidence type="ECO:0000256" key="6">
    <source>
        <dbReference type="SAM" id="Phobius"/>
    </source>
</evidence>
<dbReference type="PROSITE" id="PS50850">
    <property type="entry name" value="MFS"/>
    <property type="match status" value="1"/>
</dbReference>
<feature type="transmembrane region" description="Helical" evidence="6">
    <location>
        <begin position="374"/>
        <end position="396"/>
    </location>
</feature>
<keyword evidence="3 6" id="KW-0812">Transmembrane</keyword>
<feature type="transmembrane region" description="Helical" evidence="6">
    <location>
        <begin position="252"/>
        <end position="274"/>
    </location>
</feature>
<feature type="transmembrane region" description="Helical" evidence="6">
    <location>
        <begin position="172"/>
        <end position="192"/>
    </location>
</feature>
<evidence type="ECO:0000313" key="9">
    <source>
        <dbReference type="Proteomes" id="UP000254412"/>
    </source>
</evidence>
<protein>
    <submittedName>
        <fullName evidence="8">Major facilitator superfamily permease</fullName>
    </submittedName>
</protein>
<comment type="subcellular location">
    <subcellularLocation>
        <location evidence="1">Cell membrane</location>
        <topology evidence="1">Multi-pass membrane protein</topology>
    </subcellularLocation>
</comment>
<feature type="domain" description="Major facilitator superfamily (MFS) profile" evidence="7">
    <location>
        <begin position="19"/>
        <end position="400"/>
    </location>
</feature>
<evidence type="ECO:0000256" key="2">
    <source>
        <dbReference type="ARBA" id="ARBA00022448"/>
    </source>
</evidence>
<keyword evidence="5 6" id="KW-0472">Membrane</keyword>
<gene>
    <name evidence="8" type="ORF">NCTC13834_00268</name>
</gene>
<evidence type="ECO:0000256" key="4">
    <source>
        <dbReference type="ARBA" id="ARBA00022989"/>
    </source>
</evidence>
<keyword evidence="2" id="KW-0813">Transport</keyword>
<feature type="transmembrane region" description="Helical" evidence="6">
    <location>
        <begin position="20"/>
        <end position="37"/>
    </location>
</feature>